<dbReference type="EMBL" id="CP000806">
    <property type="protein sequence ID" value="ACB50815.1"/>
    <property type="molecule type" value="Genomic_DNA"/>
</dbReference>
<gene>
    <name evidence="1" type="ordered locus">cce_1465</name>
</gene>
<protein>
    <submittedName>
        <fullName evidence="1">Uncharacterized protein</fullName>
    </submittedName>
</protein>
<keyword evidence="2" id="KW-1185">Reference proteome</keyword>
<dbReference type="eggNOG" id="ENOG5030QGV">
    <property type="taxonomic scope" value="Bacteria"/>
</dbReference>
<reference evidence="1 2" key="1">
    <citation type="journal article" date="2008" name="Proc. Natl. Acad. Sci. U.S.A.">
        <title>The genome of Cyanothece 51142, a unicellular diazotrophic cyanobacterium important in the marine nitrogen cycle.</title>
        <authorList>
            <person name="Welsh E.A."/>
            <person name="Liberton M."/>
            <person name="Stoeckel J."/>
            <person name="Loh T."/>
            <person name="Elvitigala T."/>
            <person name="Wang C."/>
            <person name="Wollam A."/>
            <person name="Fulton R.S."/>
            <person name="Clifton S.W."/>
            <person name="Jacobs J.M."/>
            <person name="Aurora R."/>
            <person name="Ghosh B.K."/>
            <person name="Sherman L.A."/>
            <person name="Smith R.D."/>
            <person name="Wilson R.K."/>
            <person name="Pakrasi H.B."/>
        </authorList>
    </citation>
    <scope>NUCLEOTIDE SEQUENCE [LARGE SCALE GENOMIC DNA]</scope>
    <source>
        <strain evidence="2">ATCC 51142 / BH68</strain>
    </source>
</reference>
<dbReference type="AlphaFoldDB" id="B1WX71"/>
<organism evidence="1 2">
    <name type="scientific">Crocosphaera subtropica (strain ATCC 51142 / BH68)</name>
    <name type="common">Cyanothece sp. (strain ATCC 51142)</name>
    <dbReference type="NCBI Taxonomy" id="43989"/>
    <lineage>
        <taxon>Bacteria</taxon>
        <taxon>Bacillati</taxon>
        <taxon>Cyanobacteriota</taxon>
        <taxon>Cyanophyceae</taxon>
        <taxon>Oscillatoriophycideae</taxon>
        <taxon>Chroococcales</taxon>
        <taxon>Aphanothecaceae</taxon>
        <taxon>Crocosphaera</taxon>
        <taxon>Crocosphaera subtropica</taxon>
    </lineage>
</organism>
<accession>B1WX71</accession>
<evidence type="ECO:0000313" key="2">
    <source>
        <dbReference type="Proteomes" id="UP000001203"/>
    </source>
</evidence>
<dbReference type="Proteomes" id="UP000001203">
    <property type="component" value="Chromosome circular"/>
</dbReference>
<dbReference type="KEGG" id="cyt:cce_1465"/>
<dbReference type="HOGENOM" id="CLU_207600_1_0_3"/>
<proteinExistence type="predicted"/>
<evidence type="ECO:0000313" key="1">
    <source>
        <dbReference type="EMBL" id="ACB50815.1"/>
    </source>
</evidence>
<sequence length="56" mass="6408">MEADGMKLNNVLQGFVQYLTEGFARIFSPAKDDYQNMGIQPYDCKPYTKRETNKAA</sequence>
<name>B1WX71_CROS5</name>